<name>A0A9Q3DVR7_9BASI</name>
<evidence type="ECO:0000313" key="2">
    <source>
        <dbReference type="EMBL" id="MBW0510199.1"/>
    </source>
</evidence>
<proteinExistence type="predicted"/>
<dbReference type="Pfam" id="PF13961">
    <property type="entry name" value="DUF4219"/>
    <property type="match status" value="1"/>
</dbReference>
<reference evidence="2" key="1">
    <citation type="submission" date="2021-03" db="EMBL/GenBank/DDBJ databases">
        <title>Draft genome sequence of rust myrtle Austropuccinia psidii MF-1, a brazilian biotype.</title>
        <authorList>
            <person name="Quecine M.C."/>
            <person name="Pachon D.M.R."/>
            <person name="Bonatelli M.L."/>
            <person name="Correr F.H."/>
            <person name="Franceschini L.M."/>
            <person name="Leite T.F."/>
            <person name="Margarido G.R.A."/>
            <person name="Almeida C.A."/>
            <person name="Ferrarezi J.A."/>
            <person name="Labate C.A."/>
        </authorList>
    </citation>
    <scope>NUCLEOTIDE SEQUENCE</scope>
    <source>
        <strain evidence="2">MF-1</strain>
    </source>
</reference>
<dbReference type="EMBL" id="AVOT02021397">
    <property type="protein sequence ID" value="MBW0510199.1"/>
    <property type="molecule type" value="Genomic_DNA"/>
</dbReference>
<feature type="domain" description="DUF4219" evidence="1">
    <location>
        <begin position="17"/>
        <end position="43"/>
    </location>
</feature>
<dbReference type="AlphaFoldDB" id="A0A9Q3DVR7"/>
<evidence type="ECO:0000259" key="1">
    <source>
        <dbReference type="Pfam" id="PF13961"/>
    </source>
</evidence>
<evidence type="ECO:0000313" key="3">
    <source>
        <dbReference type="Proteomes" id="UP000765509"/>
    </source>
</evidence>
<accession>A0A9Q3DVR7</accession>
<sequence length="245" mass="28414">MNEKPLKIKEISNIPILDGTNYGYWKMRMKIYLRSGDLLDICEKFRTNEASTSSSNWWTKASFDSINVVTSRITERVFREIINSETIKNSHLLWSKTSEQYASQRAVNRGRVWMNWQRCFFDGNLQNYVDNFRKLMMELDAVSIVIPNELLSYLLLGKLGGNPHLSQFVETLIFNEDIIEKPLEYYPDPRIFPATKVIVATLKIKRRPAPQLSSLNMTNRIRSSSTVVKENTTDDALHIKKRSVG</sequence>
<comment type="caution">
    <text evidence="2">The sequence shown here is derived from an EMBL/GenBank/DDBJ whole genome shotgun (WGS) entry which is preliminary data.</text>
</comment>
<dbReference type="InterPro" id="IPR025314">
    <property type="entry name" value="DUF4219"/>
</dbReference>
<organism evidence="2 3">
    <name type="scientific">Austropuccinia psidii MF-1</name>
    <dbReference type="NCBI Taxonomy" id="1389203"/>
    <lineage>
        <taxon>Eukaryota</taxon>
        <taxon>Fungi</taxon>
        <taxon>Dikarya</taxon>
        <taxon>Basidiomycota</taxon>
        <taxon>Pucciniomycotina</taxon>
        <taxon>Pucciniomycetes</taxon>
        <taxon>Pucciniales</taxon>
        <taxon>Sphaerophragmiaceae</taxon>
        <taxon>Austropuccinia</taxon>
    </lineage>
</organism>
<keyword evidence="3" id="KW-1185">Reference proteome</keyword>
<dbReference type="Proteomes" id="UP000765509">
    <property type="component" value="Unassembled WGS sequence"/>
</dbReference>
<protein>
    <recommendedName>
        <fullName evidence="1">DUF4219 domain-containing protein</fullName>
    </recommendedName>
</protein>
<gene>
    <name evidence="2" type="ORF">O181_049914</name>
</gene>